<organism evidence="1">
    <name type="scientific">uncultured Cytophagales bacterium</name>
    <dbReference type="NCBI Taxonomy" id="158755"/>
    <lineage>
        <taxon>Bacteria</taxon>
        <taxon>Pseudomonadati</taxon>
        <taxon>Bacteroidota</taxon>
        <taxon>Sphingobacteriia</taxon>
        <taxon>Sphingobacteriales</taxon>
        <taxon>environmental samples</taxon>
    </lineage>
</organism>
<gene>
    <name evidence="1" type="ORF">AVDCRST_MAG56-7619</name>
</gene>
<protein>
    <submittedName>
        <fullName evidence="1">Uncharacterized protein</fullName>
    </submittedName>
</protein>
<reference evidence="1" key="1">
    <citation type="submission" date="2020-02" db="EMBL/GenBank/DDBJ databases">
        <authorList>
            <person name="Meier V. D."/>
        </authorList>
    </citation>
    <scope>NUCLEOTIDE SEQUENCE</scope>
    <source>
        <strain evidence="1">AVDCRST_MAG56</strain>
    </source>
</reference>
<evidence type="ECO:0000313" key="1">
    <source>
        <dbReference type="EMBL" id="CAA9334870.1"/>
    </source>
</evidence>
<proteinExistence type="predicted"/>
<dbReference type="EMBL" id="CADCTQ010000637">
    <property type="protein sequence ID" value="CAA9334870.1"/>
    <property type="molecule type" value="Genomic_DNA"/>
</dbReference>
<sequence length="53" mass="5813">MDQHCLVAAPGRFQWVCILPCCRAAGYAALRSALASELRSVRSNYIPYNLAGK</sequence>
<name>A0A6J4LME4_9SPHI</name>
<accession>A0A6J4LME4</accession>
<dbReference type="AlphaFoldDB" id="A0A6J4LME4"/>